<dbReference type="OrthoDB" id="9816214at2"/>
<dbReference type="PANTHER" id="PTHR43280:SF32">
    <property type="entry name" value="TRANSCRIPTIONAL REGULATORY PROTEIN"/>
    <property type="match status" value="1"/>
</dbReference>
<organism evidence="5 6">
    <name type="scientific">Mucilaginibacter frigoritolerans</name>
    <dbReference type="NCBI Taxonomy" id="652788"/>
    <lineage>
        <taxon>Bacteria</taxon>
        <taxon>Pseudomonadati</taxon>
        <taxon>Bacteroidota</taxon>
        <taxon>Sphingobacteriia</taxon>
        <taxon>Sphingobacteriales</taxon>
        <taxon>Sphingobacteriaceae</taxon>
        <taxon>Mucilaginibacter</taxon>
    </lineage>
</organism>
<gene>
    <name evidence="5" type="ORF">JN11_00894</name>
</gene>
<evidence type="ECO:0000256" key="1">
    <source>
        <dbReference type="ARBA" id="ARBA00023015"/>
    </source>
</evidence>
<protein>
    <submittedName>
        <fullName evidence="5">Transcriptional regulator, AraC family</fullName>
    </submittedName>
</protein>
<dbReference type="Gene3D" id="1.10.10.60">
    <property type="entry name" value="Homeodomain-like"/>
    <property type="match status" value="1"/>
</dbReference>
<dbReference type="InterPro" id="IPR009057">
    <property type="entry name" value="Homeodomain-like_sf"/>
</dbReference>
<dbReference type="AlphaFoldDB" id="A0A562UC19"/>
<name>A0A562UC19_9SPHI</name>
<evidence type="ECO:0000256" key="2">
    <source>
        <dbReference type="ARBA" id="ARBA00023125"/>
    </source>
</evidence>
<reference evidence="5 6" key="1">
    <citation type="submission" date="2019-07" db="EMBL/GenBank/DDBJ databases">
        <title>Genomic Encyclopedia of Archaeal and Bacterial Type Strains, Phase II (KMG-II): from individual species to whole genera.</title>
        <authorList>
            <person name="Goeker M."/>
        </authorList>
    </citation>
    <scope>NUCLEOTIDE SEQUENCE [LARGE SCALE GENOMIC DNA]</scope>
    <source>
        <strain evidence="5 6">ATCC BAA-1854</strain>
    </source>
</reference>
<sequence>MKQPYRLETISQFHKFRNQPPPLHPLISVIDVSGAKYLNDDEPRSLVFDFYTIALKKVHNTKMKYGQQLFDFDSGMMGFSSPGQVISVEVEKGKLLEQSGWLLLIHPDFFWNTSLAKKIKQYEFFDYAVNEALFVSETEAGILNSIINTIKEESHRQIDKFSQEIIIAHIEALLAYSERFYQRQFITRKMANHQILDRLNNLLNTRFNDDEMMRKDGLPTVAFVADQLNVSSHYLSGLLRSLTGLNTQQHIHMKLIDKAKELLSTTSLSVSEIAYALGFEQIQSFSKLFKIKTNISPLEFRQSFN</sequence>
<dbReference type="EMBL" id="VLLI01000002">
    <property type="protein sequence ID" value="TWJ03356.1"/>
    <property type="molecule type" value="Genomic_DNA"/>
</dbReference>
<dbReference type="PANTHER" id="PTHR43280">
    <property type="entry name" value="ARAC-FAMILY TRANSCRIPTIONAL REGULATOR"/>
    <property type="match status" value="1"/>
</dbReference>
<feature type="domain" description="HTH araC/xylS-type" evidence="4">
    <location>
        <begin position="197"/>
        <end position="303"/>
    </location>
</feature>
<evidence type="ECO:0000313" key="5">
    <source>
        <dbReference type="EMBL" id="TWJ03356.1"/>
    </source>
</evidence>
<dbReference type="SUPFAM" id="SSF46689">
    <property type="entry name" value="Homeodomain-like"/>
    <property type="match status" value="1"/>
</dbReference>
<evidence type="ECO:0000313" key="6">
    <source>
        <dbReference type="Proteomes" id="UP000317010"/>
    </source>
</evidence>
<keyword evidence="2" id="KW-0238">DNA-binding</keyword>
<dbReference type="Pfam" id="PF12833">
    <property type="entry name" value="HTH_18"/>
    <property type="match status" value="1"/>
</dbReference>
<dbReference type="RefSeq" id="WP_144909995.1">
    <property type="nucleotide sequence ID" value="NZ_VLLI01000002.1"/>
</dbReference>
<dbReference type="GO" id="GO:0043565">
    <property type="term" value="F:sequence-specific DNA binding"/>
    <property type="evidence" value="ECO:0007669"/>
    <property type="project" value="InterPro"/>
</dbReference>
<dbReference type="Proteomes" id="UP000317010">
    <property type="component" value="Unassembled WGS sequence"/>
</dbReference>
<keyword evidence="1" id="KW-0805">Transcription regulation</keyword>
<accession>A0A562UC19</accession>
<dbReference type="GO" id="GO:0003700">
    <property type="term" value="F:DNA-binding transcription factor activity"/>
    <property type="evidence" value="ECO:0007669"/>
    <property type="project" value="InterPro"/>
</dbReference>
<keyword evidence="3" id="KW-0804">Transcription</keyword>
<proteinExistence type="predicted"/>
<dbReference type="PROSITE" id="PS01124">
    <property type="entry name" value="HTH_ARAC_FAMILY_2"/>
    <property type="match status" value="1"/>
</dbReference>
<dbReference type="InterPro" id="IPR018060">
    <property type="entry name" value="HTH_AraC"/>
</dbReference>
<dbReference type="SMART" id="SM00342">
    <property type="entry name" value="HTH_ARAC"/>
    <property type="match status" value="1"/>
</dbReference>
<evidence type="ECO:0000259" key="4">
    <source>
        <dbReference type="PROSITE" id="PS01124"/>
    </source>
</evidence>
<comment type="caution">
    <text evidence="5">The sequence shown here is derived from an EMBL/GenBank/DDBJ whole genome shotgun (WGS) entry which is preliminary data.</text>
</comment>
<evidence type="ECO:0000256" key="3">
    <source>
        <dbReference type="ARBA" id="ARBA00023163"/>
    </source>
</evidence>
<keyword evidence="6" id="KW-1185">Reference proteome</keyword>